<feature type="region of interest" description="Disordered" evidence="1">
    <location>
        <begin position="65"/>
        <end position="108"/>
    </location>
</feature>
<dbReference type="AlphaFoldDB" id="A0A8T0UAY8"/>
<dbReference type="Proteomes" id="UP000823388">
    <property type="component" value="Chromosome 3N"/>
</dbReference>
<reference evidence="2" key="1">
    <citation type="submission" date="2020-05" db="EMBL/GenBank/DDBJ databases">
        <title>WGS assembly of Panicum virgatum.</title>
        <authorList>
            <person name="Lovell J.T."/>
            <person name="Jenkins J."/>
            <person name="Shu S."/>
            <person name="Juenger T.E."/>
            <person name="Schmutz J."/>
        </authorList>
    </citation>
    <scope>NUCLEOTIDE SEQUENCE</scope>
    <source>
        <strain evidence="2">AP13</strain>
    </source>
</reference>
<sequence>MRPPRRKPYPGSPSHAAAPSGRAATIRRSRPAAGPPFHGSAALHPRHTGFGAAVEVASNARQVWGRTGGRCSAPRPARQLTDQPPSAPIPSPSPARGRLPPSNPSPALICCRSRAVSLGGI</sequence>
<evidence type="ECO:0000313" key="2">
    <source>
        <dbReference type="EMBL" id="KAG2619045.1"/>
    </source>
</evidence>
<evidence type="ECO:0000313" key="3">
    <source>
        <dbReference type="Proteomes" id="UP000823388"/>
    </source>
</evidence>
<proteinExistence type="predicted"/>
<keyword evidence="3" id="KW-1185">Reference proteome</keyword>
<comment type="caution">
    <text evidence="2">The sequence shown here is derived from an EMBL/GenBank/DDBJ whole genome shotgun (WGS) entry which is preliminary data.</text>
</comment>
<protein>
    <submittedName>
        <fullName evidence="2">Uncharacterized protein</fullName>
    </submittedName>
</protein>
<organism evidence="2 3">
    <name type="scientific">Panicum virgatum</name>
    <name type="common">Blackwell switchgrass</name>
    <dbReference type="NCBI Taxonomy" id="38727"/>
    <lineage>
        <taxon>Eukaryota</taxon>
        <taxon>Viridiplantae</taxon>
        <taxon>Streptophyta</taxon>
        <taxon>Embryophyta</taxon>
        <taxon>Tracheophyta</taxon>
        <taxon>Spermatophyta</taxon>
        <taxon>Magnoliopsida</taxon>
        <taxon>Liliopsida</taxon>
        <taxon>Poales</taxon>
        <taxon>Poaceae</taxon>
        <taxon>PACMAD clade</taxon>
        <taxon>Panicoideae</taxon>
        <taxon>Panicodae</taxon>
        <taxon>Paniceae</taxon>
        <taxon>Panicinae</taxon>
        <taxon>Panicum</taxon>
        <taxon>Panicum sect. Hiantes</taxon>
    </lineage>
</organism>
<name>A0A8T0UAY8_PANVG</name>
<feature type="region of interest" description="Disordered" evidence="1">
    <location>
        <begin position="1"/>
        <end position="46"/>
    </location>
</feature>
<evidence type="ECO:0000256" key="1">
    <source>
        <dbReference type="SAM" id="MobiDB-lite"/>
    </source>
</evidence>
<gene>
    <name evidence="2" type="ORF">PVAP13_3NG140756</name>
</gene>
<dbReference type="EMBL" id="CM029042">
    <property type="protein sequence ID" value="KAG2619045.1"/>
    <property type="molecule type" value="Genomic_DNA"/>
</dbReference>
<accession>A0A8T0UAY8</accession>